<dbReference type="Proteomes" id="UP001221142">
    <property type="component" value="Unassembled WGS sequence"/>
</dbReference>
<dbReference type="EMBL" id="JARKIF010000016">
    <property type="protein sequence ID" value="KAJ7621279.1"/>
    <property type="molecule type" value="Genomic_DNA"/>
</dbReference>
<accession>A0AAD7BHZ8</accession>
<reference evidence="2" key="1">
    <citation type="submission" date="2023-03" db="EMBL/GenBank/DDBJ databases">
        <title>Massive genome expansion in bonnet fungi (Mycena s.s.) driven by repeated elements and novel gene families across ecological guilds.</title>
        <authorList>
            <consortium name="Lawrence Berkeley National Laboratory"/>
            <person name="Harder C.B."/>
            <person name="Miyauchi S."/>
            <person name="Viragh M."/>
            <person name="Kuo A."/>
            <person name="Thoen E."/>
            <person name="Andreopoulos B."/>
            <person name="Lu D."/>
            <person name="Skrede I."/>
            <person name="Drula E."/>
            <person name="Henrissat B."/>
            <person name="Morin E."/>
            <person name="Kohler A."/>
            <person name="Barry K."/>
            <person name="LaButti K."/>
            <person name="Morin E."/>
            <person name="Salamov A."/>
            <person name="Lipzen A."/>
            <person name="Mereny Z."/>
            <person name="Hegedus B."/>
            <person name="Baldrian P."/>
            <person name="Stursova M."/>
            <person name="Weitz H."/>
            <person name="Taylor A."/>
            <person name="Grigoriev I.V."/>
            <person name="Nagy L.G."/>
            <person name="Martin F."/>
            <person name="Kauserud H."/>
        </authorList>
    </citation>
    <scope>NUCLEOTIDE SEQUENCE</scope>
    <source>
        <strain evidence="2">9284</strain>
    </source>
</reference>
<keyword evidence="1" id="KW-1133">Transmembrane helix</keyword>
<keyword evidence="1" id="KW-0812">Transmembrane</keyword>
<keyword evidence="3" id="KW-1185">Reference proteome</keyword>
<name>A0AAD7BHZ8_9AGAR</name>
<evidence type="ECO:0000313" key="2">
    <source>
        <dbReference type="EMBL" id="KAJ7621279.1"/>
    </source>
</evidence>
<evidence type="ECO:0000256" key="1">
    <source>
        <dbReference type="SAM" id="Phobius"/>
    </source>
</evidence>
<evidence type="ECO:0000313" key="3">
    <source>
        <dbReference type="Proteomes" id="UP001221142"/>
    </source>
</evidence>
<keyword evidence="1" id="KW-0472">Membrane</keyword>
<feature type="transmembrane region" description="Helical" evidence="1">
    <location>
        <begin position="55"/>
        <end position="78"/>
    </location>
</feature>
<feature type="transmembrane region" description="Helical" evidence="1">
    <location>
        <begin position="12"/>
        <end position="35"/>
    </location>
</feature>
<comment type="caution">
    <text evidence="2">The sequence shown here is derived from an EMBL/GenBank/DDBJ whole genome shotgun (WGS) entry which is preliminary data.</text>
</comment>
<sequence length="191" mass="20954">MAVYLGFNPRLLLYAVVDWIRGFLGVSLLFVKAIGRPAEFAFLNTPRSYPRFVTMFAQGQTPFLSALNLINLGVLYEIMNARPGRRLRDALCPVLLVVNKGDDLATATEIARLAPDKITLVEAQGGHFDIMEGGKVGFISACVSTQWFSPLVFLSQHQGPAGFFGTASLRSVKMSVVLLLVTTVRQFTPET</sequence>
<gene>
    <name evidence="2" type="ORF">FB45DRAFT_1092902</name>
</gene>
<dbReference type="AlphaFoldDB" id="A0AAD7BHZ8"/>
<protein>
    <submittedName>
        <fullName evidence="2">Uncharacterized protein</fullName>
    </submittedName>
</protein>
<proteinExistence type="predicted"/>
<organism evidence="2 3">
    <name type="scientific">Roridomyces roridus</name>
    <dbReference type="NCBI Taxonomy" id="1738132"/>
    <lineage>
        <taxon>Eukaryota</taxon>
        <taxon>Fungi</taxon>
        <taxon>Dikarya</taxon>
        <taxon>Basidiomycota</taxon>
        <taxon>Agaricomycotina</taxon>
        <taxon>Agaricomycetes</taxon>
        <taxon>Agaricomycetidae</taxon>
        <taxon>Agaricales</taxon>
        <taxon>Marasmiineae</taxon>
        <taxon>Mycenaceae</taxon>
        <taxon>Roridomyces</taxon>
    </lineage>
</organism>